<evidence type="ECO:0000256" key="1">
    <source>
        <dbReference type="SAM" id="SignalP"/>
    </source>
</evidence>
<accession>A0A4T0FFR2</accession>
<organism evidence="2 3">
    <name type="scientific">Wallemia hederae</name>
    <dbReference type="NCBI Taxonomy" id="1540922"/>
    <lineage>
        <taxon>Eukaryota</taxon>
        <taxon>Fungi</taxon>
        <taxon>Dikarya</taxon>
        <taxon>Basidiomycota</taxon>
        <taxon>Wallemiomycotina</taxon>
        <taxon>Wallemiomycetes</taxon>
        <taxon>Wallemiales</taxon>
        <taxon>Wallemiaceae</taxon>
        <taxon>Wallemia</taxon>
    </lineage>
</organism>
<dbReference type="OrthoDB" id="2310204at2759"/>
<evidence type="ECO:0000313" key="2">
    <source>
        <dbReference type="EMBL" id="TIA86034.1"/>
    </source>
</evidence>
<sequence length="231" mass="25235">MIVLLLITSLIAQVVQPVAVEYEQLFSTVSHTTISLNDSPGYVDPRSLGGSMLDQATETLGEPLNVIISANSDPHVLSNKGLLDFAKSVGFAAECLNLHMGGKQLANLDGNGWFKEKIELRQSYFPYFGTCWESYQGGNHFRAFRQLSSGAWFLAVSKEKKIKEFHKILDNGYNLGRDDLASRALLGGSGNGYSFRTSVEWIEGLIEPGSEGVNHGIPQDGRVALLTVHST</sequence>
<proteinExistence type="predicted"/>
<dbReference type="Proteomes" id="UP000310189">
    <property type="component" value="Unassembled WGS sequence"/>
</dbReference>
<gene>
    <name evidence="2" type="ORF">E3P99_03810</name>
</gene>
<feature type="chain" id="PRO_5020593197" evidence="1">
    <location>
        <begin position="18"/>
        <end position="231"/>
    </location>
</feature>
<feature type="signal peptide" evidence="1">
    <location>
        <begin position="1"/>
        <end position="17"/>
    </location>
</feature>
<keyword evidence="3" id="KW-1185">Reference proteome</keyword>
<comment type="caution">
    <text evidence="2">The sequence shown here is derived from an EMBL/GenBank/DDBJ whole genome shotgun (WGS) entry which is preliminary data.</text>
</comment>
<protein>
    <submittedName>
        <fullName evidence="2">Uncharacterized protein</fullName>
    </submittedName>
</protein>
<evidence type="ECO:0000313" key="3">
    <source>
        <dbReference type="Proteomes" id="UP000310189"/>
    </source>
</evidence>
<dbReference type="EMBL" id="SPNW01000091">
    <property type="protein sequence ID" value="TIA86034.1"/>
    <property type="molecule type" value="Genomic_DNA"/>
</dbReference>
<reference evidence="2 3" key="1">
    <citation type="submission" date="2019-03" db="EMBL/GenBank/DDBJ databases">
        <title>Sequencing 23 genomes of Wallemia ichthyophaga.</title>
        <authorList>
            <person name="Gostincar C."/>
        </authorList>
    </citation>
    <scope>NUCLEOTIDE SEQUENCE [LARGE SCALE GENOMIC DNA]</scope>
    <source>
        <strain evidence="2 3">EXF-5753</strain>
    </source>
</reference>
<dbReference type="AlphaFoldDB" id="A0A4T0FFR2"/>
<name>A0A4T0FFR2_9BASI</name>
<keyword evidence="1" id="KW-0732">Signal</keyword>